<dbReference type="AlphaFoldDB" id="A0A146K8D2"/>
<keyword evidence="1" id="KW-0496">Mitochondrion</keyword>
<organism evidence="3">
    <name type="scientific">Trepomonas sp. PC1</name>
    <dbReference type="NCBI Taxonomy" id="1076344"/>
    <lineage>
        <taxon>Eukaryota</taxon>
        <taxon>Metamonada</taxon>
        <taxon>Diplomonadida</taxon>
        <taxon>Hexamitidae</taxon>
        <taxon>Hexamitinae</taxon>
        <taxon>Trepomonas</taxon>
    </lineage>
</organism>
<comment type="subunit">
    <text evidence="1">Component of the TIM23 complex.</text>
</comment>
<comment type="subcellular location">
    <subcellularLocation>
        <location evidence="1">Mitochondrion inner membrane</location>
        <topology evidence="1">Single-pass membrane protein</topology>
    </subcellularLocation>
</comment>
<dbReference type="SUPFAM" id="SSF56784">
    <property type="entry name" value="HAD-like"/>
    <property type="match status" value="1"/>
</dbReference>
<dbReference type="InterPro" id="IPR004274">
    <property type="entry name" value="FCP1_dom"/>
</dbReference>
<protein>
    <recommendedName>
        <fullName evidence="1">Mitochondrial import inner membrane translocase subunit TIM50</fullName>
    </recommendedName>
</protein>
<feature type="domain" description="FCP1 homology" evidence="2">
    <location>
        <begin position="7"/>
        <end position="83"/>
    </location>
</feature>
<keyword evidence="1" id="KW-0813">Transport</keyword>
<keyword evidence="1" id="KW-0811">Translocation</keyword>
<evidence type="ECO:0000259" key="2">
    <source>
        <dbReference type="PROSITE" id="PS50969"/>
    </source>
</evidence>
<evidence type="ECO:0000256" key="1">
    <source>
        <dbReference type="RuleBase" id="RU365079"/>
    </source>
</evidence>
<reference evidence="3" key="1">
    <citation type="submission" date="2015-07" db="EMBL/GenBank/DDBJ databases">
        <title>Adaptation to a free-living lifestyle via gene acquisitions in the diplomonad Trepomonas sp. PC1.</title>
        <authorList>
            <person name="Xu F."/>
            <person name="Jerlstrom-Hultqvist J."/>
            <person name="Kolisko M."/>
            <person name="Simpson A.G.B."/>
            <person name="Roger A.J."/>
            <person name="Svard S.G."/>
            <person name="Andersson J.O."/>
        </authorList>
    </citation>
    <scope>NUCLEOTIDE SEQUENCE</scope>
    <source>
        <strain evidence="3">PC1</strain>
    </source>
</reference>
<comment type="function">
    <text evidence="1">Essential component of the TIM23 complex, a complex that mediates the translocation of transit peptide-containing proteins across the mitochondrial inner membrane.</text>
</comment>
<evidence type="ECO:0000313" key="3">
    <source>
        <dbReference type="EMBL" id="JAP91836.1"/>
    </source>
</evidence>
<sequence length="83" mass="9845">LISNTLEPVNKKLLVLDLDETLIHSTFNECYCDKQLQIVMNNQKFTSYLNYRPYLDQFLLTAQQWYEIVIFSASIKEYCDTIV</sequence>
<name>A0A146K8D2_9EUKA</name>
<gene>
    <name evidence="3" type="ORF">TPC1_16421</name>
</gene>
<keyword evidence="1" id="KW-0653">Protein transport</keyword>
<dbReference type="InterPro" id="IPR023214">
    <property type="entry name" value="HAD_sf"/>
</dbReference>
<feature type="non-terminal residue" evidence="3">
    <location>
        <position position="83"/>
    </location>
</feature>
<keyword evidence="1" id="KW-0809">Transit peptide</keyword>
<proteinExistence type="inferred from homology"/>
<feature type="non-terminal residue" evidence="3">
    <location>
        <position position="1"/>
    </location>
</feature>
<dbReference type="EMBL" id="GDID01004770">
    <property type="protein sequence ID" value="JAP91836.1"/>
    <property type="molecule type" value="Transcribed_RNA"/>
</dbReference>
<dbReference type="PANTHER" id="PTHR12210">
    <property type="entry name" value="DULLARD PROTEIN PHOSPHATASE"/>
    <property type="match status" value="1"/>
</dbReference>
<dbReference type="Pfam" id="PF03031">
    <property type="entry name" value="NIF"/>
    <property type="match status" value="1"/>
</dbReference>
<dbReference type="GO" id="GO:0005744">
    <property type="term" value="C:TIM23 mitochondrial import inner membrane translocase complex"/>
    <property type="evidence" value="ECO:0007669"/>
    <property type="project" value="UniProtKB-UniRule"/>
</dbReference>
<comment type="similarity">
    <text evidence="1">Belongs to the TIM50 family.</text>
</comment>
<dbReference type="GO" id="GO:0015031">
    <property type="term" value="P:protein transport"/>
    <property type="evidence" value="ECO:0007669"/>
    <property type="project" value="UniProtKB-KW"/>
</dbReference>
<dbReference type="InterPro" id="IPR036412">
    <property type="entry name" value="HAD-like_sf"/>
</dbReference>
<dbReference type="Gene3D" id="3.40.50.1000">
    <property type="entry name" value="HAD superfamily/HAD-like"/>
    <property type="match status" value="1"/>
</dbReference>
<dbReference type="InterPro" id="IPR050365">
    <property type="entry name" value="TIM50"/>
</dbReference>
<dbReference type="PROSITE" id="PS50969">
    <property type="entry name" value="FCP1"/>
    <property type="match status" value="1"/>
</dbReference>
<accession>A0A146K8D2</accession>